<dbReference type="SUPFAM" id="SSF53335">
    <property type="entry name" value="S-adenosyl-L-methionine-dependent methyltransferases"/>
    <property type="match status" value="2"/>
</dbReference>
<dbReference type="AlphaFoldDB" id="F9UCS9"/>
<dbReference type="eggNOG" id="COG1743">
    <property type="taxonomic scope" value="Bacteria"/>
</dbReference>
<keyword evidence="2" id="KW-0808">Transferase</keyword>
<dbReference type="InterPro" id="IPR009537">
    <property type="entry name" value="DUF1156"/>
</dbReference>
<gene>
    <name evidence="4" type="ORF">ThimaDRAFT_2731</name>
</gene>
<keyword evidence="1" id="KW-0489">Methyltransferase</keyword>
<proteinExistence type="predicted"/>
<accession>F9UCS9</accession>
<organism evidence="4 5">
    <name type="scientific">Thiocapsa marina 5811</name>
    <dbReference type="NCBI Taxonomy" id="768671"/>
    <lineage>
        <taxon>Bacteria</taxon>
        <taxon>Pseudomonadati</taxon>
        <taxon>Pseudomonadota</taxon>
        <taxon>Gammaproteobacteria</taxon>
        <taxon>Chromatiales</taxon>
        <taxon>Chromatiaceae</taxon>
        <taxon>Thiocapsa</taxon>
    </lineage>
</organism>
<protein>
    <recommendedName>
        <fullName evidence="3">DUF1156 domain-containing protein</fullName>
    </recommendedName>
</protein>
<dbReference type="GO" id="GO:0032259">
    <property type="term" value="P:methylation"/>
    <property type="evidence" value="ECO:0007669"/>
    <property type="project" value="UniProtKB-KW"/>
</dbReference>
<dbReference type="Pfam" id="PF06634">
    <property type="entry name" value="DUF1156"/>
    <property type="match status" value="1"/>
</dbReference>
<dbReference type="InterPro" id="IPR029063">
    <property type="entry name" value="SAM-dependent_MTases_sf"/>
</dbReference>
<keyword evidence="5" id="KW-1185">Reference proteome</keyword>
<evidence type="ECO:0000256" key="2">
    <source>
        <dbReference type="ARBA" id="ARBA00022679"/>
    </source>
</evidence>
<feature type="domain" description="DUF1156" evidence="3">
    <location>
        <begin position="9"/>
        <end position="59"/>
    </location>
</feature>
<sequence length="797" mass="89657">MTTRLIETWLPIAEIGLEGLRERTPMTPFPAPNRLHVWWARRPLVASRAAILAALLPADADRERFMHLLGIHGDPVAARAAMDRAVRNGVRVEDPYGYKRAFGHLPGKEDLEWFRYEARRLGIDDPTVLDPTAGGGSIPFEATRLNLNTAANDLNPVAALILRATVDWPLRFGLDVHREFLRLSQTWRAEVEARQTAFFPQPFAPDQIDTTYLWARTITCPYCDGLIPLSPNWRLASSGAGVGLKPRLGDGPSTAGRICDFEIVNKAAEHAKGTVKGGDAECPFPDCDRTIDGEEVKRQAQAGRMAEQLYAVVYKRSTWTTTKTGKKREKWVRGYRAPCPEDEVSDLIAERLAEKLPEWEALGLVPTEVIGEPSNYDRGHRMYGMYLWRDVFSPRQLLCHGIGVEVFRELLESEQTKYALQDETKAAFAYLALSLDKLLNYNSRMSIWMPTREVVANTFNRHNFAFNWSYAEMAPLIVGLGYDWAIEQTAKCIGELVDLVRPDIDVKAAKKQTRHADLFAAPPFTPPPVTITCKSGDSLDHLADGAVDLVVMDPPYYDNVMYAELSDFFYVWLKRTAGYVYPELFRRALTDKEHEAVANPAKFRGEKGAKSLANQDYRERMAAIFTECRRVLKPDGIMTLMFTHKATGAWDALTKGLMEAGFVITASWPINTEAEGSLHIKDKSAANSTIFLICRPRTARAEGDDALYWEDLEPKVRAAVRSRIKDFQDAGIRGVDLYLSCFGPALEEFSRHWPCVAAPLAPCPRRNAVNAKRSCLRMAGIPIWRRRRTPWTPPAGR</sequence>
<dbReference type="Gene3D" id="3.40.50.150">
    <property type="entry name" value="Vaccinia Virus protein VP39"/>
    <property type="match status" value="1"/>
</dbReference>
<dbReference type="GO" id="GO:0008168">
    <property type="term" value="F:methyltransferase activity"/>
    <property type="evidence" value="ECO:0007669"/>
    <property type="project" value="UniProtKB-KW"/>
</dbReference>
<dbReference type="InterPro" id="IPR002052">
    <property type="entry name" value="DNA_methylase_N6_adenine_CS"/>
</dbReference>
<reference evidence="4 5" key="1">
    <citation type="submission" date="2011-06" db="EMBL/GenBank/DDBJ databases">
        <title>The draft genome of Thiocapsa marina 5811.</title>
        <authorList>
            <consortium name="US DOE Joint Genome Institute (JGI-PGF)"/>
            <person name="Lucas S."/>
            <person name="Han J."/>
            <person name="Cheng J.-F."/>
            <person name="Goodwin L."/>
            <person name="Pitluck S."/>
            <person name="Peters L."/>
            <person name="Land M.L."/>
            <person name="Hauser L."/>
            <person name="Vogl K."/>
            <person name="Liu Z."/>
            <person name="Imhoff J."/>
            <person name="Thiel V."/>
            <person name="Frigaard N.-U."/>
            <person name="Bryant D."/>
            <person name="Woyke T.J."/>
        </authorList>
    </citation>
    <scope>NUCLEOTIDE SEQUENCE [LARGE SCALE GENOMIC DNA]</scope>
    <source>
        <strain evidence="4 5">5811</strain>
    </source>
</reference>
<dbReference type="Proteomes" id="UP000005459">
    <property type="component" value="Unassembled WGS sequence"/>
</dbReference>
<dbReference type="PROSITE" id="PS00092">
    <property type="entry name" value="N6_MTASE"/>
    <property type="match status" value="1"/>
</dbReference>
<evidence type="ECO:0000259" key="3">
    <source>
        <dbReference type="Pfam" id="PF06634"/>
    </source>
</evidence>
<name>F9UCS9_9GAMM</name>
<evidence type="ECO:0000313" key="4">
    <source>
        <dbReference type="EMBL" id="EGV18192.1"/>
    </source>
</evidence>
<dbReference type="RefSeq" id="WP_007193604.1">
    <property type="nucleotide sequence ID" value="NZ_AFWV01000008.1"/>
</dbReference>
<evidence type="ECO:0000313" key="5">
    <source>
        <dbReference type="Proteomes" id="UP000005459"/>
    </source>
</evidence>
<dbReference type="EMBL" id="AFWV01000008">
    <property type="protein sequence ID" value="EGV18192.1"/>
    <property type="molecule type" value="Genomic_DNA"/>
</dbReference>
<dbReference type="GO" id="GO:0003676">
    <property type="term" value="F:nucleic acid binding"/>
    <property type="evidence" value="ECO:0007669"/>
    <property type="project" value="InterPro"/>
</dbReference>
<dbReference type="PATRIC" id="fig|768671.3.peg.2888"/>
<evidence type="ECO:0000256" key="1">
    <source>
        <dbReference type="ARBA" id="ARBA00022603"/>
    </source>
</evidence>
<dbReference type="STRING" id="768671.ThimaDRAFT_2731"/>